<accession>F8NL47</accession>
<reference evidence="1" key="1">
    <citation type="submission" date="2011-04" db="EMBL/GenBank/DDBJ databases">
        <title>Evolution of plant cell wall degrading machinery underlies the functional diversity of forest fungi.</title>
        <authorList>
            <consortium name="US DOE Joint Genome Institute (JGI-PGF)"/>
            <person name="Eastwood D.C."/>
            <person name="Floudas D."/>
            <person name="Binder M."/>
            <person name="Majcherczyk A."/>
            <person name="Schneider P."/>
            <person name="Aerts A."/>
            <person name="Asiegbu F.O."/>
            <person name="Baker S.E."/>
            <person name="Barry K."/>
            <person name="Bendiksby M."/>
            <person name="Blumentritt M."/>
            <person name="Coutinho P.M."/>
            <person name="Cullen D."/>
            <person name="Cullen D."/>
            <person name="Gathman A."/>
            <person name="Goodell B."/>
            <person name="Henrissat B."/>
            <person name="Ihrmark K."/>
            <person name="Kauserud H."/>
            <person name="Kohler A."/>
            <person name="LaButti K."/>
            <person name="Lapidus A."/>
            <person name="Lavin J.L."/>
            <person name="Lee Y.-H."/>
            <person name="Lindquist E."/>
            <person name="Lilly W."/>
            <person name="Lucas S."/>
            <person name="Morin E."/>
            <person name="Murat C."/>
            <person name="Oguiza J.A."/>
            <person name="Park J."/>
            <person name="Pisabarro A.G."/>
            <person name="Riley R."/>
            <person name="Rosling A."/>
            <person name="Salamov A."/>
            <person name="Schmidt O."/>
            <person name="Schmutz J."/>
            <person name="Skrede I."/>
            <person name="Stenlid J."/>
            <person name="Wiebenga A."/>
            <person name="Xie X."/>
            <person name="Kues U."/>
            <person name="Hibbett D.S."/>
            <person name="Hoffmeister D."/>
            <person name="Hogberg N."/>
            <person name="Martin F."/>
            <person name="Grigoriev I.V."/>
            <person name="Watkinson S.C."/>
        </authorList>
    </citation>
    <scope>NUCLEOTIDE SEQUENCE</scope>
    <source>
        <strain evidence="1">S7.9</strain>
    </source>
</reference>
<sequence>MNSLYLLIITRLQPAVTTISFLERQEYQRYRRRLVVSRTSQGTCTILVTLLPSFYCDDN</sequence>
<dbReference type="Proteomes" id="UP000008064">
    <property type="component" value="Unassembled WGS sequence"/>
</dbReference>
<gene>
    <name evidence="1" type="ORF">SERLADRAFT_459709</name>
</gene>
<dbReference type="RefSeq" id="XP_007315062.1">
    <property type="nucleotide sequence ID" value="XM_007315000.1"/>
</dbReference>
<organism>
    <name type="scientific">Serpula lacrymans var. lacrymans (strain S7.9)</name>
    <name type="common">Dry rot fungus</name>
    <dbReference type="NCBI Taxonomy" id="578457"/>
    <lineage>
        <taxon>Eukaryota</taxon>
        <taxon>Fungi</taxon>
        <taxon>Dikarya</taxon>
        <taxon>Basidiomycota</taxon>
        <taxon>Agaricomycotina</taxon>
        <taxon>Agaricomycetes</taxon>
        <taxon>Agaricomycetidae</taxon>
        <taxon>Boletales</taxon>
        <taxon>Coniophorineae</taxon>
        <taxon>Serpulaceae</taxon>
        <taxon>Serpula</taxon>
    </lineage>
</organism>
<dbReference type="KEGG" id="sla:SERLADRAFT_459709"/>
<protein>
    <submittedName>
        <fullName evidence="1">Uncharacterized protein</fullName>
    </submittedName>
</protein>
<dbReference type="AlphaFoldDB" id="F8NL47"/>
<name>F8NL47_SERL9</name>
<dbReference type="HOGENOM" id="CLU_2962307_0_0_1"/>
<dbReference type="EMBL" id="GL945430">
    <property type="protein sequence ID" value="EGO28863.1"/>
    <property type="molecule type" value="Genomic_DNA"/>
</dbReference>
<dbReference type="GeneID" id="18817953"/>
<proteinExistence type="predicted"/>
<evidence type="ECO:0000313" key="1">
    <source>
        <dbReference type="EMBL" id="EGO28863.1"/>
    </source>
</evidence>